<organism evidence="4 5">
    <name type="scientific">Ceratina calcarata</name>
    <dbReference type="NCBI Taxonomy" id="156304"/>
    <lineage>
        <taxon>Eukaryota</taxon>
        <taxon>Metazoa</taxon>
        <taxon>Ecdysozoa</taxon>
        <taxon>Arthropoda</taxon>
        <taxon>Hexapoda</taxon>
        <taxon>Insecta</taxon>
        <taxon>Pterygota</taxon>
        <taxon>Neoptera</taxon>
        <taxon>Endopterygota</taxon>
        <taxon>Hymenoptera</taxon>
        <taxon>Apocrita</taxon>
        <taxon>Aculeata</taxon>
        <taxon>Apoidea</taxon>
        <taxon>Anthophila</taxon>
        <taxon>Apidae</taxon>
        <taxon>Ceratina</taxon>
        <taxon>Zadontomerus</taxon>
    </lineage>
</organism>
<feature type="region of interest" description="Disordered" evidence="1">
    <location>
        <begin position="249"/>
        <end position="269"/>
    </location>
</feature>
<evidence type="ECO:0000256" key="3">
    <source>
        <dbReference type="SAM" id="SignalP"/>
    </source>
</evidence>
<keyword evidence="2" id="KW-0812">Transmembrane</keyword>
<protein>
    <submittedName>
        <fullName evidence="5">Uncharacterized protein LOC108623378</fullName>
    </submittedName>
</protein>
<sequence length="381" mass="44127">MKISWFLFLVYATVVSGFDLGPIIRLAQCRSQCLRKHTIDGNCDLYAGHQETTCSMCWQYCEALENRWEKTRTICEGDQYLHCPACQTACIYRKTRVEEKYLPSMLPAPKKAPIDLDKFDVAVVMRKVFKQWRVSGYYTGHRTLKLRPDTWIVVAMEDGVKHYSWQEWVPKLEALKEGALYEATISWRDVRAQLQKQRSLEQVRFNNQVRQFFLEKYGEKVLAEWRSQKDSQISDEVFRRFFFRRKDDRPQDLEADNTPSTGNNDRIDDYPENKESYVVSWEPETGGLMGNQVTDSNSAQISLLPGTKYLVRIASNDGPGSFPIEVDTRPGSVQAKRIEGMHEVYPWEIFYAVCLCALILTTVIGFAKAFRRGKSIEAEDV</sequence>
<feature type="signal peptide" evidence="3">
    <location>
        <begin position="1"/>
        <end position="17"/>
    </location>
</feature>
<proteinExistence type="predicted"/>
<keyword evidence="3" id="KW-0732">Signal</keyword>
<dbReference type="CDD" id="cd00063">
    <property type="entry name" value="FN3"/>
    <property type="match status" value="1"/>
</dbReference>
<dbReference type="InterPro" id="IPR003961">
    <property type="entry name" value="FN3_dom"/>
</dbReference>
<feature type="transmembrane region" description="Helical" evidence="2">
    <location>
        <begin position="349"/>
        <end position="367"/>
    </location>
</feature>
<evidence type="ECO:0000256" key="2">
    <source>
        <dbReference type="SAM" id="Phobius"/>
    </source>
</evidence>
<evidence type="ECO:0000313" key="4">
    <source>
        <dbReference type="Proteomes" id="UP000694925"/>
    </source>
</evidence>
<reference evidence="5" key="1">
    <citation type="submission" date="2025-08" db="UniProtKB">
        <authorList>
            <consortium name="RefSeq"/>
        </authorList>
    </citation>
    <scope>IDENTIFICATION</scope>
    <source>
        <tissue evidence="5">Whole body</tissue>
    </source>
</reference>
<evidence type="ECO:0000313" key="5">
    <source>
        <dbReference type="RefSeq" id="XP_017877321.1"/>
    </source>
</evidence>
<feature type="chain" id="PRO_5042496045" evidence="3">
    <location>
        <begin position="18"/>
        <end position="381"/>
    </location>
</feature>
<dbReference type="RefSeq" id="XP_017877321.1">
    <property type="nucleotide sequence ID" value="XM_018021832.2"/>
</dbReference>
<dbReference type="AlphaFoldDB" id="A0AAJ7IU96"/>
<dbReference type="Proteomes" id="UP000694925">
    <property type="component" value="Unplaced"/>
</dbReference>
<keyword evidence="2" id="KW-0472">Membrane</keyword>
<evidence type="ECO:0000256" key="1">
    <source>
        <dbReference type="SAM" id="MobiDB-lite"/>
    </source>
</evidence>
<gene>
    <name evidence="5" type="primary">LOC108623378</name>
</gene>
<keyword evidence="2" id="KW-1133">Transmembrane helix</keyword>
<keyword evidence="4" id="KW-1185">Reference proteome</keyword>
<dbReference type="GeneID" id="108623378"/>
<dbReference type="KEGG" id="ccal:108623378"/>
<accession>A0AAJ7IU96</accession>
<name>A0AAJ7IU96_9HYME</name>